<keyword evidence="1" id="KW-0472">Membrane</keyword>
<protein>
    <submittedName>
        <fullName evidence="2">NnrS family protein</fullName>
    </submittedName>
</protein>
<feature type="transmembrane region" description="Helical" evidence="1">
    <location>
        <begin position="176"/>
        <end position="199"/>
    </location>
</feature>
<organism evidence="2 3">
    <name type="scientific">Rheinheimera tilapiae</name>
    <dbReference type="NCBI Taxonomy" id="875043"/>
    <lineage>
        <taxon>Bacteria</taxon>
        <taxon>Pseudomonadati</taxon>
        <taxon>Pseudomonadota</taxon>
        <taxon>Gammaproteobacteria</taxon>
        <taxon>Chromatiales</taxon>
        <taxon>Chromatiaceae</taxon>
        <taxon>Rheinheimera</taxon>
    </lineage>
</organism>
<name>A0ABV6BI49_9GAMM</name>
<dbReference type="InterPro" id="IPR010266">
    <property type="entry name" value="NnrS"/>
</dbReference>
<feature type="transmembrane region" description="Helical" evidence="1">
    <location>
        <begin position="63"/>
        <end position="80"/>
    </location>
</feature>
<gene>
    <name evidence="2" type="ORF">ACFFJP_19525</name>
</gene>
<dbReference type="Proteomes" id="UP001589813">
    <property type="component" value="Unassembled WGS sequence"/>
</dbReference>
<proteinExistence type="predicted"/>
<reference evidence="2 3" key="1">
    <citation type="submission" date="2024-09" db="EMBL/GenBank/DDBJ databases">
        <authorList>
            <person name="Sun Q."/>
            <person name="Mori K."/>
        </authorList>
    </citation>
    <scope>NUCLEOTIDE SEQUENCE [LARGE SCALE GENOMIC DNA]</scope>
    <source>
        <strain evidence="2 3">KCTC 23315</strain>
    </source>
</reference>
<feature type="transmembrane region" description="Helical" evidence="1">
    <location>
        <begin position="21"/>
        <end position="43"/>
    </location>
</feature>
<comment type="caution">
    <text evidence="2">The sequence shown here is derived from an EMBL/GenBank/DDBJ whole genome shotgun (WGS) entry which is preliminary data.</text>
</comment>
<feature type="transmembrane region" description="Helical" evidence="1">
    <location>
        <begin position="312"/>
        <end position="334"/>
    </location>
</feature>
<feature type="transmembrane region" description="Helical" evidence="1">
    <location>
        <begin position="120"/>
        <end position="139"/>
    </location>
</feature>
<feature type="transmembrane region" description="Helical" evidence="1">
    <location>
        <begin position="373"/>
        <end position="393"/>
    </location>
</feature>
<keyword evidence="3" id="KW-1185">Reference proteome</keyword>
<sequence length="406" mass="44366">MQRPDNLQPTTSSTPLWAMPFRPAFLLAGCWAIIAISIWLAQLSGFIQGAAGLSGTLWHVHEMLFGFAALVAVGFLLTAAQNWTQIPALHSRWLMGWSLLWLIARLLAFTEPLASTGHNLMLLALAQGSWWLLGISALCRQLWLARSQRNYQFVLMLTGMALLNLLFLQQSANGHYLLALHLGHSMILLFGVLMGVLGGRVIPFFTARATNTPQSQTPRLDMLVLVSAIAGTLGFISSIWWSWLNPGWLMLLVAALHLLRLGYWFTPKLLAQPLLWSLHFANLALAVGLALMAIALLSAPAALPRPTLFKDALHLVGISAMAGMMLAMMARVALGHTGRPLQVSRLLALAFALITLSGVLRAAAGLFSQPHLSWYASAGLWLASFAIFTRVYWPILTSARLDGRPG</sequence>
<evidence type="ECO:0000256" key="1">
    <source>
        <dbReference type="SAM" id="Phobius"/>
    </source>
</evidence>
<dbReference type="EMBL" id="JBHLXP010000005">
    <property type="protein sequence ID" value="MFC0050487.1"/>
    <property type="molecule type" value="Genomic_DNA"/>
</dbReference>
<dbReference type="Pfam" id="PF05940">
    <property type="entry name" value="NnrS"/>
    <property type="match status" value="1"/>
</dbReference>
<feature type="transmembrane region" description="Helical" evidence="1">
    <location>
        <begin position="151"/>
        <end position="170"/>
    </location>
</feature>
<keyword evidence="1" id="KW-0812">Transmembrane</keyword>
<keyword evidence="1" id="KW-1133">Transmembrane helix</keyword>
<dbReference type="RefSeq" id="WP_377248350.1">
    <property type="nucleotide sequence ID" value="NZ_JBHLXP010000005.1"/>
</dbReference>
<feature type="transmembrane region" description="Helical" evidence="1">
    <location>
        <begin position="220"/>
        <end position="241"/>
    </location>
</feature>
<evidence type="ECO:0000313" key="3">
    <source>
        <dbReference type="Proteomes" id="UP001589813"/>
    </source>
</evidence>
<evidence type="ECO:0000313" key="2">
    <source>
        <dbReference type="EMBL" id="MFC0050487.1"/>
    </source>
</evidence>
<accession>A0ABV6BI49</accession>
<feature type="transmembrane region" description="Helical" evidence="1">
    <location>
        <begin position="92"/>
        <end position="108"/>
    </location>
</feature>
<feature type="transmembrane region" description="Helical" evidence="1">
    <location>
        <begin position="346"/>
        <end position="367"/>
    </location>
</feature>
<feature type="transmembrane region" description="Helical" evidence="1">
    <location>
        <begin position="278"/>
        <end position="300"/>
    </location>
</feature>
<feature type="transmembrane region" description="Helical" evidence="1">
    <location>
        <begin position="247"/>
        <end position="266"/>
    </location>
</feature>